<evidence type="ECO:0000256" key="5">
    <source>
        <dbReference type="ARBA" id="ARBA00023274"/>
    </source>
</evidence>
<accession>A0A1V6M1N3</accession>
<dbReference type="GO" id="GO:0022625">
    <property type="term" value="C:cytosolic large ribosomal subunit"/>
    <property type="evidence" value="ECO:0007669"/>
    <property type="project" value="TreeGrafter"/>
</dbReference>
<reference evidence="11 12" key="1">
    <citation type="journal article" date="2016" name="Genome Announc.">
        <title>Draft Genome Sequence of the Anaerobic Ammonium-Oxidizing Bacterium 'Candidatus Brocadia sp. 40'.</title>
        <authorList>
            <person name="Ali M."/>
            <person name="Haroon M.F."/>
            <person name="Narita Y."/>
            <person name="Zhang L."/>
            <person name="Rangel Shaw D."/>
            <person name="Okabe S."/>
            <person name="Saikaly P.E."/>
        </authorList>
    </citation>
    <scope>NUCLEOTIDE SEQUENCE [LARGE SCALE GENOMIC DNA]</scope>
    <source>
        <strain evidence="11 12">40</strain>
    </source>
</reference>
<evidence type="ECO:0000256" key="2">
    <source>
        <dbReference type="ARBA" id="ARBA00022730"/>
    </source>
</evidence>
<proteinExistence type="inferred from homology"/>
<keyword evidence="12" id="KW-1185">Reference proteome</keyword>
<evidence type="ECO:0000256" key="8">
    <source>
        <dbReference type="RuleBase" id="RU004005"/>
    </source>
</evidence>
<keyword evidence="2 7" id="KW-0699">rRNA-binding</keyword>
<dbReference type="PANTHER" id="PTHR13501">
    <property type="entry name" value="CHLOROPLAST 50S RIBOSOMAL PROTEIN L22-RELATED"/>
    <property type="match status" value="1"/>
</dbReference>
<evidence type="ECO:0000256" key="10">
    <source>
        <dbReference type="RuleBase" id="RU004008"/>
    </source>
</evidence>
<dbReference type="GO" id="GO:0019843">
    <property type="term" value="F:rRNA binding"/>
    <property type="evidence" value="ECO:0007669"/>
    <property type="project" value="UniProtKB-UniRule"/>
</dbReference>
<dbReference type="PANTHER" id="PTHR13501:SF8">
    <property type="entry name" value="LARGE RIBOSOMAL SUBUNIT PROTEIN UL22M"/>
    <property type="match status" value="1"/>
</dbReference>
<evidence type="ECO:0000256" key="6">
    <source>
        <dbReference type="ARBA" id="ARBA00035207"/>
    </source>
</evidence>
<comment type="function">
    <text evidence="7 10">This protein binds specifically to 23S rRNA; its binding is stimulated by other ribosomal proteins, e.g., L4, L17, and L20. It is important during the early stages of 50S assembly. It makes multiple contacts with different domains of the 23S rRNA in the assembled 50S subunit and ribosome.</text>
</comment>
<comment type="similarity">
    <text evidence="1 7 8">Belongs to the universal ribosomal protein uL22 family.</text>
</comment>
<dbReference type="CDD" id="cd00336">
    <property type="entry name" value="Ribosomal_L22"/>
    <property type="match status" value="1"/>
</dbReference>
<keyword evidence="5 7" id="KW-0687">Ribonucleoprotein</keyword>
<evidence type="ECO:0000256" key="4">
    <source>
        <dbReference type="ARBA" id="ARBA00022980"/>
    </source>
</evidence>
<dbReference type="InterPro" id="IPR005727">
    <property type="entry name" value="Ribosomal_uL22_bac/chlpt-type"/>
</dbReference>
<dbReference type="Gene3D" id="3.90.470.10">
    <property type="entry name" value="Ribosomal protein L22/L17"/>
    <property type="match status" value="1"/>
</dbReference>
<dbReference type="AlphaFoldDB" id="A0A1V6M1N3"/>
<dbReference type="SUPFAM" id="SSF54843">
    <property type="entry name" value="Ribosomal protein L22"/>
    <property type="match status" value="1"/>
</dbReference>
<dbReference type="GO" id="GO:0003735">
    <property type="term" value="F:structural constituent of ribosome"/>
    <property type="evidence" value="ECO:0007669"/>
    <property type="project" value="InterPro"/>
</dbReference>
<comment type="caution">
    <text evidence="11">The sequence shown here is derived from an EMBL/GenBank/DDBJ whole genome shotgun (WGS) entry which is preliminary data.</text>
</comment>
<comment type="subunit">
    <text evidence="7 9">Part of the 50S ribosomal subunit.</text>
</comment>
<keyword evidence="3 7" id="KW-0694">RNA-binding</keyword>
<sequence>MEFRSSYRYARISPRKARYVIDLVRGKSVNDALRILRITHKRSSYMIDKVIRAAIAAANESLDVDIDSLYVAQALIDAGPTRKGQRPRPRGMSARILKRTSHITVVLSEKKNTHIME</sequence>
<evidence type="ECO:0000256" key="9">
    <source>
        <dbReference type="RuleBase" id="RU004006"/>
    </source>
</evidence>
<comment type="function">
    <text evidence="7">The globular domain of the protein is located near the polypeptide exit tunnel on the outside of the subunit, while an extended beta-hairpin is found that lines the wall of the exit tunnel in the center of the 70S ribosome.</text>
</comment>
<dbReference type="InterPro" id="IPR001063">
    <property type="entry name" value="Ribosomal_uL22"/>
</dbReference>
<dbReference type="InterPro" id="IPR047867">
    <property type="entry name" value="Ribosomal_uL22_bac/org-type"/>
</dbReference>
<evidence type="ECO:0000313" key="12">
    <source>
        <dbReference type="Proteomes" id="UP000242219"/>
    </source>
</evidence>
<dbReference type="Pfam" id="PF00237">
    <property type="entry name" value="Ribosomal_L22"/>
    <property type="match status" value="1"/>
</dbReference>
<dbReference type="GO" id="GO:0006412">
    <property type="term" value="P:translation"/>
    <property type="evidence" value="ECO:0007669"/>
    <property type="project" value="UniProtKB-UniRule"/>
</dbReference>
<evidence type="ECO:0000256" key="3">
    <source>
        <dbReference type="ARBA" id="ARBA00022884"/>
    </source>
</evidence>
<protein>
    <recommendedName>
        <fullName evidence="6 7">Large ribosomal subunit protein uL22</fullName>
    </recommendedName>
</protein>
<dbReference type="Proteomes" id="UP000242219">
    <property type="component" value="Unassembled WGS sequence"/>
</dbReference>
<gene>
    <name evidence="7" type="primary">rplV</name>
    <name evidence="11" type="ORF">BIY37_04050</name>
</gene>
<name>A0A1V6M1N3_9BACT</name>
<evidence type="ECO:0000256" key="7">
    <source>
        <dbReference type="HAMAP-Rule" id="MF_01331"/>
    </source>
</evidence>
<organism evidence="11 12">
    <name type="scientific">Candidatus Brocadia sapporoensis</name>
    <dbReference type="NCBI Taxonomy" id="392547"/>
    <lineage>
        <taxon>Bacteria</taxon>
        <taxon>Pseudomonadati</taxon>
        <taxon>Planctomycetota</taxon>
        <taxon>Candidatus Brocadiia</taxon>
        <taxon>Candidatus Brocadiales</taxon>
        <taxon>Candidatus Brocadiaceae</taxon>
        <taxon>Candidatus Brocadia</taxon>
    </lineage>
</organism>
<dbReference type="NCBIfam" id="TIGR01044">
    <property type="entry name" value="rplV_bact"/>
    <property type="match status" value="1"/>
</dbReference>
<evidence type="ECO:0000256" key="1">
    <source>
        <dbReference type="ARBA" id="ARBA00009451"/>
    </source>
</evidence>
<dbReference type="EMBL" id="MJUW02000044">
    <property type="protein sequence ID" value="OQD46267.1"/>
    <property type="molecule type" value="Genomic_DNA"/>
</dbReference>
<evidence type="ECO:0000313" key="11">
    <source>
        <dbReference type="EMBL" id="OQD46267.1"/>
    </source>
</evidence>
<keyword evidence="4 7" id="KW-0689">Ribosomal protein</keyword>
<dbReference type="HAMAP" id="MF_01331_B">
    <property type="entry name" value="Ribosomal_uL22_B"/>
    <property type="match status" value="1"/>
</dbReference>
<dbReference type="RefSeq" id="WP_070066544.1">
    <property type="nucleotide sequence ID" value="NZ_MJUW02000044.1"/>
</dbReference>
<dbReference type="InterPro" id="IPR036394">
    <property type="entry name" value="Ribosomal_uL22_sf"/>
</dbReference>